<name>A0A2P2PU85_RHIMU</name>
<reference evidence="1" key="1">
    <citation type="submission" date="2018-02" db="EMBL/GenBank/DDBJ databases">
        <title>Rhizophora mucronata_Transcriptome.</title>
        <authorList>
            <person name="Meera S.P."/>
            <person name="Sreeshan A."/>
            <person name="Augustine A."/>
        </authorList>
    </citation>
    <scope>NUCLEOTIDE SEQUENCE</scope>
    <source>
        <tissue evidence="1">Leaf</tissue>
    </source>
</reference>
<protein>
    <submittedName>
        <fullName evidence="1">Uncharacterized protein</fullName>
    </submittedName>
</protein>
<dbReference type="AlphaFoldDB" id="A0A2P2PU85"/>
<sequence>MLRLEHDSPTLAQILSLAEERVQSGSEKERKMMMMMKKKPIVPLVGDLFFKKKGSSRDSNPLFASLEKLF</sequence>
<proteinExistence type="predicted"/>
<accession>A0A2P2PU85</accession>
<evidence type="ECO:0000313" key="1">
    <source>
        <dbReference type="EMBL" id="MBX58290.1"/>
    </source>
</evidence>
<dbReference type="EMBL" id="GGEC01077806">
    <property type="protein sequence ID" value="MBX58290.1"/>
    <property type="molecule type" value="Transcribed_RNA"/>
</dbReference>
<organism evidence="1">
    <name type="scientific">Rhizophora mucronata</name>
    <name type="common">Asiatic mangrove</name>
    <dbReference type="NCBI Taxonomy" id="61149"/>
    <lineage>
        <taxon>Eukaryota</taxon>
        <taxon>Viridiplantae</taxon>
        <taxon>Streptophyta</taxon>
        <taxon>Embryophyta</taxon>
        <taxon>Tracheophyta</taxon>
        <taxon>Spermatophyta</taxon>
        <taxon>Magnoliopsida</taxon>
        <taxon>eudicotyledons</taxon>
        <taxon>Gunneridae</taxon>
        <taxon>Pentapetalae</taxon>
        <taxon>rosids</taxon>
        <taxon>fabids</taxon>
        <taxon>Malpighiales</taxon>
        <taxon>Rhizophoraceae</taxon>
        <taxon>Rhizophora</taxon>
    </lineage>
</organism>